<dbReference type="GO" id="GO:0009307">
    <property type="term" value="P:DNA restriction-modification system"/>
    <property type="evidence" value="ECO:0007669"/>
    <property type="project" value="InterPro"/>
</dbReference>
<dbReference type="InterPro" id="IPR029063">
    <property type="entry name" value="SAM-dependent_MTases_sf"/>
</dbReference>
<evidence type="ECO:0000313" key="4">
    <source>
        <dbReference type="EMBL" id="VYU42450.1"/>
    </source>
</evidence>
<dbReference type="RefSeq" id="WP_156729941.1">
    <property type="nucleotide sequence ID" value="NZ_CACRUK010000035.1"/>
</dbReference>
<dbReference type="GO" id="GO:0043565">
    <property type="term" value="F:sequence-specific DNA binding"/>
    <property type="evidence" value="ECO:0007669"/>
    <property type="project" value="TreeGrafter"/>
</dbReference>
<name>A0A6N3EMR3_MEDGN</name>
<dbReference type="SUPFAM" id="SSF53335">
    <property type="entry name" value="S-adenosyl-L-methionine-dependent methyltransferases"/>
    <property type="match status" value="1"/>
</dbReference>
<keyword evidence="3" id="KW-0949">S-adenosyl-L-methionine</keyword>
<accession>A0A6N3EMR3</accession>
<evidence type="ECO:0000256" key="1">
    <source>
        <dbReference type="ARBA" id="ARBA00022603"/>
    </source>
</evidence>
<reference evidence="4" key="1">
    <citation type="submission" date="2019-11" db="EMBL/GenBank/DDBJ databases">
        <authorList>
            <person name="Feng L."/>
        </authorList>
    </citation>
    <scope>NUCLEOTIDE SEQUENCE</scope>
    <source>
        <strain evidence="4">RgnavusLFYP19</strain>
    </source>
</reference>
<dbReference type="InterPro" id="IPR012327">
    <property type="entry name" value="MeTrfase_D12"/>
</dbReference>
<dbReference type="GO" id="GO:0009007">
    <property type="term" value="F:site-specific DNA-methyltransferase (adenine-specific) activity"/>
    <property type="evidence" value="ECO:0007669"/>
    <property type="project" value="UniProtKB-EC"/>
</dbReference>
<evidence type="ECO:0000256" key="3">
    <source>
        <dbReference type="ARBA" id="ARBA00022691"/>
    </source>
</evidence>
<evidence type="ECO:0000256" key="2">
    <source>
        <dbReference type="ARBA" id="ARBA00022679"/>
    </source>
</evidence>
<organism evidence="4">
    <name type="scientific">Mediterraneibacter gnavus</name>
    <name type="common">Ruminococcus gnavus</name>
    <dbReference type="NCBI Taxonomy" id="33038"/>
    <lineage>
        <taxon>Bacteria</taxon>
        <taxon>Bacillati</taxon>
        <taxon>Bacillota</taxon>
        <taxon>Clostridia</taxon>
        <taxon>Lachnospirales</taxon>
        <taxon>Lachnospiraceae</taxon>
        <taxon>Mediterraneibacter</taxon>
    </lineage>
</organism>
<keyword evidence="1" id="KW-0489">Methyltransferase</keyword>
<evidence type="ECO:0008006" key="5">
    <source>
        <dbReference type="Google" id="ProtNLM"/>
    </source>
</evidence>
<dbReference type="EMBL" id="CACRUK010000035">
    <property type="protein sequence ID" value="VYU42450.1"/>
    <property type="molecule type" value="Genomic_DNA"/>
</dbReference>
<dbReference type="AlphaFoldDB" id="A0A6N3EMR3"/>
<keyword evidence="2" id="KW-0808">Transferase</keyword>
<dbReference type="GO" id="GO:0006298">
    <property type="term" value="P:mismatch repair"/>
    <property type="evidence" value="ECO:0007669"/>
    <property type="project" value="TreeGrafter"/>
</dbReference>
<gene>
    <name evidence="4" type="ORF">RGLFYP19_02223</name>
</gene>
<dbReference type="GO" id="GO:1904047">
    <property type="term" value="F:S-adenosyl-L-methionine binding"/>
    <property type="evidence" value="ECO:0007669"/>
    <property type="project" value="TreeGrafter"/>
</dbReference>
<protein>
    <recommendedName>
        <fullName evidence="5">DNA adenine methylase</fullName>
    </recommendedName>
</protein>
<sequence length="710" mass="84318">MQSSLAYDGDLIIPNEVIDIDIPIGYVAYGQRYLLVWDKTQHLLQDILNALTSLEVSDLRNLWDKHGISSVSLRRYIKVAKKKYAPLHDIIRENTYENIYWNYVYTMLFYIFEVWNGKKEEAIQEMQGIKVEYFVDYKTQELRDIAQKIITNKLGVEIDDFLNEQWKAYATSLSNQSNQMGVPEFYFKAYFKQFYMKTAEVKEDIAKSDYFRIRLYRDGRKRENLVKLLQLILKGGVIQSTFSDNFDFYDVFGGTGTMTVSLKDTVKGIRHLNEFDVVVAKALYFIKKYGHRLPDDFKKTFVEFNDKWYDIIKDMKTSVSQKKMYAHLKSIFENTEYRNIYGKNDTRGKDIKDIVDTWKGIDYDAKYKAKQQRIIDNRKSLYEAVGDNDTKVMSLERGYLKERYEELLILERALKRHKVKNVVEMYLALYVSFEEYIKQINDDKKTSDAQKDTWRKQINNSTLKLTPRDRLLVFAFLYVNSFSSYIVAKSSESGVDPKGITRFKKSLSGDETWLDEFSDRLQGVDLTSKDYAEIIPETSDEEDKNKVYYLDPPYFLTNQYACGFYDEAHIKMLKRLRKAEYNWVFSCKSQETNESLINRSKEKDRQYIYTEKGKLFEEYFKLFLYDEKEKEIPKGKDEKYIEVSADTTKGITQKSKLYVYYIEPLEDNYYEIMISNIPPNKDDAQVFKAYNFRCEEFCKFFEEHCDYSFK</sequence>
<dbReference type="PANTHER" id="PTHR30481">
    <property type="entry name" value="DNA ADENINE METHYLASE"/>
    <property type="match status" value="1"/>
</dbReference>
<dbReference type="GO" id="GO:0032259">
    <property type="term" value="P:methylation"/>
    <property type="evidence" value="ECO:0007669"/>
    <property type="project" value="UniProtKB-KW"/>
</dbReference>
<proteinExistence type="predicted"/>